<feature type="domain" description="NAD(P)-binding" evidence="1">
    <location>
        <begin position="21"/>
        <end position="194"/>
    </location>
</feature>
<dbReference type="STRING" id="269800.Tfu_1047"/>
<dbReference type="HOGENOM" id="CLU_007383_10_4_11"/>
<dbReference type="KEGG" id="tfu:Tfu_1047"/>
<evidence type="ECO:0000313" key="2">
    <source>
        <dbReference type="EMBL" id="AAZ55085.1"/>
    </source>
</evidence>
<dbReference type="EMBL" id="CP000088">
    <property type="protein sequence ID" value="AAZ55085.1"/>
    <property type="molecule type" value="Genomic_DNA"/>
</dbReference>
<dbReference type="AlphaFoldDB" id="Q47R32"/>
<dbReference type="Gene3D" id="3.40.50.720">
    <property type="entry name" value="NAD(P)-binding Rossmann-like Domain"/>
    <property type="match status" value="1"/>
</dbReference>
<dbReference type="InterPro" id="IPR036291">
    <property type="entry name" value="NAD(P)-bd_dom_sf"/>
</dbReference>
<dbReference type="Pfam" id="PF13460">
    <property type="entry name" value="NAD_binding_10"/>
    <property type="match status" value="1"/>
</dbReference>
<name>Q47R32_THEFY</name>
<proteinExistence type="predicted"/>
<dbReference type="InterPro" id="IPR016040">
    <property type="entry name" value="NAD(P)-bd_dom"/>
</dbReference>
<dbReference type="InterPro" id="IPR051604">
    <property type="entry name" value="Ergot_Alk_Oxidoreductase"/>
</dbReference>
<protein>
    <recommendedName>
        <fullName evidence="1">NAD(P)-binding domain-containing protein</fullName>
    </recommendedName>
</protein>
<dbReference type="Gene3D" id="3.90.25.10">
    <property type="entry name" value="UDP-galactose 4-epimerase, domain 1"/>
    <property type="match status" value="1"/>
</dbReference>
<dbReference type="SUPFAM" id="SSF51735">
    <property type="entry name" value="NAD(P)-binding Rossmann-fold domains"/>
    <property type="match status" value="1"/>
</dbReference>
<dbReference type="PANTHER" id="PTHR43162:SF1">
    <property type="entry name" value="PRESTALK A DIFFERENTIATION PROTEIN A"/>
    <property type="match status" value="1"/>
</dbReference>
<dbReference type="eggNOG" id="COG0702">
    <property type="taxonomic scope" value="Bacteria"/>
</dbReference>
<evidence type="ECO:0000259" key="1">
    <source>
        <dbReference type="Pfam" id="PF13460"/>
    </source>
</evidence>
<dbReference type="CDD" id="cd05269">
    <property type="entry name" value="TMR_SDR_a"/>
    <property type="match status" value="1"/>
</dbReference>
<gene>
    <name evidence="2" type="ordered locus">Tfu_1047</name>
</gene>
<accession>Q47R32</accession>
<organism evidence="2">
    <name type="scientific">Thermobifida fusca (strain YX)</name>
    <dbReference type="NCBI Taxonomy" id="269800"/>
    <lineage>
        <taxon>Bacteria</taxon>
        <taxon>Bacillati</taxon>
        <taxon>Actinomycetota</taxon>
        <taxon>Actinomycetes</taxon>
        <taxon>Streptosporangiales</taxon>
        <taxon>Nocardiopsidaceae</taxon>
        <taxon>Thermobifida</taxon>
    </lineage>
</organism>
<sequence length="311" mass="33016">MPKINTMGEDLRAERVIATTGATGAVGGKVAAQLARLGLAQRLIVRDLNRAPELPKSSAVLAAYEDPAAFGRAVRGAEVLFLVAADHAENREELHRAVIDAAVAEGVRHIVYLSFLNASAAATCVLGREHYATEEYLRTTGVVYTFLRPSLYLDLLPEWIGEDGTIRGPAGEGTVAWVSRDDVADVAAAVLRAPEEHVNRIYNVTGPEAVSLGQTATRLSTLTGRTIVYVPQTPEEAIDFLSSQGLTAREIAERVSACTAIAAGELSTANRTVLRLTGHPARSLEGYLRKNPSALSHAPLFSGSGSALGPR</sequence>
<reference evidence="2" key="1">
    <citation type="submission" date="2005-07" db="EMBL/GenBank/DDBJ databases">
        <title>Complete sequence of Thermobifida fusca YX.</title>
        <authorList>
            <consortium name="US DOE Joint Genome Institute"/>
            <person name="Copeland A."/>
            <person name="Lucas S."/>
            <person name="Lapidus A."/>
            <person name="Barry K."/>
            <person name="Detter J.C."/>
            <person name="Glavina T."/>
            <person name="Hammon N."/>
            <person name="Israni S."/>
            <person name="Pitluck S."/>
            <person name="Di Bartolo G."/>
            <person name="Chain P."/>
            <person name="Schmutz J."/>
            <person name="Larimer F."/>
            <person name="Land M."/>
            <person name="Lykidis A."/>
            <person name="Richardson P."/>
        </authorList>
    </citation>
    <scope>NUCLEOTIDE SEQUENCE</scope>
    <source>
        <strain evidence="2">YX</strain>
    </source>
</reference>
<dbReference type="PANTHER" id="PTHR43162">
    <property type="match status" value="1"/>
</dbReference>